<accession>A0ABU9NJA2</accession>
<gene>
    <name evidence="1" type="ORF">WFZ86_01715</name>
</gene>
<sequence>MKNYYTIITLISILVFQNARSQSNTSSSIDKEYIKKSLENYFSLDRENIHLHLNKNEFLTSENIWFKGYIANRKQTNATIKTTNIQIALLNEKGEKIQDHLFYANNNSFSGNINLNRKYPTGKYYLQVYTNWMNNFTEDESSTYPIIITNIEENTKLITTTKPNSINTTIFPEGGMLVTDTKNSIGINVSNGNGKAIPDTEAWLVNSKKEKLMQLSLNDSGNGRFDFVPTTEDFFILVESGSKVVEKQLPQASTTGIALTVNNYFYDKKTIVSAMTNSETIEKLQNQMLYLVIHKDDKSHILDLKLSKSKIEDTFEIPNNILFNGVNYLRIIDGTGKQYAERMVYNNIQTITNTFEFKEITQDKSTTTLAAKTTQNSYNLSVAVQPEYNSPEVPSRSIIGDLLLNSYLTTPITFETQSISNQATLKEKHNLDLVLLNQNKHKYEWKNIMANPPKKMYTNEHGLTIVGNINESLKNYEDYKVRIYSINNFLMEFADINKKGHFEFNNLFLPDSIPVHFTFYKKKNLDEVNFKYNTKIKTETRPFRHSFTPNQNDAPVVIIANSLPPLITEKRAVKLKEVLAKNSSLKHQYELGGLTYNQNMRKAYKVKPSDLGRTVLSYLNSNGFVTSNTIPVMITANRQARKLFDPMLMQINPSDRPTGSVLTNRTPVYLDNLPLMDLDRLFNFFMEDLDEIYTDNRPNIIEGSLGVIKLYSKVPQDNRKSINSVIIANGYSHSRAFTPEDTLVINDVNHKNLNYIYWQDYIESSANGIVNFDIPNTASKKVKLIIEGISNDGQLISTSQIVNLN</sequence>
<dbReference type="RefSeq" id="WP_342690327.1">
    <property type="nucleotide sequence ID" value="NZ_JBCGDP010000001.1"/>
</dbReference>
<comment type="caution">
    <text evidence="1">The sequence shown here is derived from an EMBL/GenBank/DDBJ whole genome shotgun (WGS) entry which is preliminary data.</text>
</comment>
<dbReference type="Proteomes" id="UP001468798">
    <property type="component" value="Unassembled WGS sequence"/>
</dbReference>
<reference evidence="1 2" key="1">
    <citation type="submission" date="2024-03" db="EMBL/GenBank/DDBJ databases">
        <title>Two novel species of the genus Flavobacterium exhibiting potentially degradation of complex polysaccharides.</title>
        <authorList>
            <person name="Lian X."/>
        </authorList>
    </citation>
    <scope>NUCLEOTIDE SEQUENCE [LARGE SCALE GENOMIC DNA]</scope>
    <source>
        <strain evidence="1 2">N6</strain>
    </source>
</reference>
<dbReference type="Gene3D" id="2.60.40.1930">
    <property type="match status" value="1"/>
</dbReference>
<evidence type="ECO:0000313" key="1">
    <source>
        <dbReference type="EMBL" id="MEM0575200.1"/>
    </source>
</evidence>
<keyword evidence="2" id="KW-1185">Reference proteome</keyword>
<proteinExistence type="predicted"/>
<protein>
    <recommendedName>
        <fullName evidence="3">MG2 domain-containing protein</fullName>
    </recommendedName>
</protein>
<name>A0ABU9NJA2_9FLAO</name>
<dbReference type="EMBL" id="JBCGDP010000001">
    <property type="protein sequence ID" value="MEM0575200.1"/>
    <property type="molecule type" value="Genomic_DNA"/>
</dbReference>
<organism evidence="1 2">
    <name type="scientific">Flavobacterium polysaccharolyticum</name>
    <dbReference type="NCBI Taxonomy" id="3133148"/>
    <lineage>
        <taxon>Bacteria</taxon>
        <taxon>Pseudomonadati</taxon>
        <taxon>Bacteroidota</taxon>
        <taxon>Flavobacteriia</taxon>
        <taxon>Flavobacteriales</taxon>
        <taxon>Flavobacteriaceae</taxon>
        <taxon>Flavobacterium</taxon>
    </lineage>
</organism>
<evidence type="ECO:0008006" key="3">
    <source>
        <dbReference type="Google" id="ProtNLM"/>
    </source>
</evidence>
<evidence type="ECO:0000313" key="2">
    <source>
        <dbReference type="Proteomes" id="UP001468798"/>
    </source>
</evidence>